<evidence type="ECO:0000313" key="5">
    <source>
        <dbReference type="EMBL" id="QCF26789.1"/>
    </source>
</evidence>
<evidence type="ECO:0000313" key="6">
    <source>
        <dbReference type="Proteomes" id="UP000298049"/>
    </source>
</evidence>
<protein>
    <submittedName>
        <fullName evidence="5">3'-5' exonuclease</fullName>
    </submittedName>
</protein>
<keyword evidence="3 5" id="KW-0269">Exonuclease</keyword>
<dbReference type="PANTHER" id="PTHR30231">
    <property type="entry name" value="DNA POLYMERASE III SUBUNIT EPSILON"/>
    <property type="match status" value="1"/>
</dbReference>
<dbReference type="AlphaFoldDB" id="A0A4P7XI78"/>
<dbReference type="GO" id="GO:0008408">
    <property type="term" value="F:3'-5' exonuclease activity"/>
    <property type="evidence" value="ECO:0007669"/>
    <property type="project" value="TreeGrafter"/>
</dbReference>
<keyword evidence="6" id="KW-1185">Reference proteome</keyword>
<dbReference type="GO" id="GO:0006259">
    <property type="term" value="P:DNA metabolic process"/>
    <property type="evidence" value="ECO:0007669"/>
    <property type="project" value="UniProtKB-ARBA"/>
</dbReference>
<dbReference type="InterPro" id="IPR036397">
    <property type="entry name" value="RNaseH_sf"/>
</dbReference>
<accession>A0A4P7XI78</accession>
<dbReference type="CDD" id="cd06127">
    <property type="entry name" value="DEDDh"/>
    <property type="match status" value="1"/>
</dbReference>
<name>A0A4P7XI78_9ALTE</name>
<dbReference type="RefSeq" id="WP_136549493.1">
    <property type="nucleotide sequence ID" value="NZ_CP031093.1"/>
</dbReference>
<dbReference type="EMBL" id="CP031093">
    <property type="protein sequence ID" value="QCF26789.1"/>
    <property type="molecule type" value="Genomic_DNA"/>
</dbReference>
<dbReference type="SUPFAM" id="SSF53098">
    <property type="entry name" value="Ribonuclease H-like"/>
    <property type="match status" value="1"/>
</dbReference>
<dbReference type="GO" id="GO:0003676">
    <property type="term" value="F:nucleic acid binding"/>
    <property type="evidence" value="ECO:0007669"/>
    <property type="project" value="InterPro"/>
</dbReference>
<dbReference type="OrthoDB" id="5497329at2"/>
<organism evidence="5 6">
    <name type="scientific">Hydrocarboniclastica marina</name>
    <dbReference type="NCBI Taxonomy" id="2259620"/>
    <lineage>
        <taxon>Bacteria</taxon>
        <taxon>Pseudomonadati</taxon>
        <taxon>Pseudomonadota</taxon>
        <taxon>Gammaproteobacteria</taxon>
        <taxon>Alteromonadales</taxon>
        <taxon>Alteromonadaceae</taxon>
        <taxon>Hydrocarboniclastica</taxon>
    </lineage>
</organism>
<gene>
    <name evidence="5" type="ORF">soil367_13080</name>
</gene>
<dbReference type="SMART" id="SM00479">
    <property type="entry name" value="EXOIII"/>
    <property type="match status" value="1"/>
</dbReference>
<feature type="domain" description="Exonuclease" evidence="4">
    <location>
        <begin position="53"/>
        <end position="234"/>
    </location>
</feature>
<evidence type="ECO:0000259" key="4">
    <source>
        <dbReference type="SMART" id="SM00479"/>
    </source>
</evidence>
<dbReference type="Gene3D" id="3.30.420.10">
    <property type="entry name" value="Ribonuclease H-like superfamily/Ribonuclease H"/>
    <property type="match status" value="1"/>
</dbReference>
<dbReference type="KEGG" id="hmi:soil367_13080"/>
<dbReference type="Proteomes" id="UP000298049">
    <property type="component" value="Chromosome"/>
</dbReference>
<evidence type="ECO:0000256" key="2">
    <source>
        <dbReference type="ARBA" id="ARBA00022801"/>
    </source>
</evidence>
<keyword evidence="2" id="KW-0378">Hydrolase</keyword>
<dbReference type="InterPro" id="IPR012337">
    <property type="entry name" value="RNaseH-like_sf"/>
</dbReference>
<sequence>MLYLRPAKEPERNQPIDWPQRLANRAGEARDSRLQKFYRAGTVRGDTPLASTPFVALDFETTGLDVEQHGIVSVGLIPFDLRRIRCAQARHWVVKPRKALVEESITYHGITHSDIQRAPDLSQVLDEILEALAGRVVVVHYRAIERRFLDAALQARIGEGIEFPVVDTLELEALAQREVPRGWLTRLRGHRRPSVRLADSRLRYGLPYYAPHHALTDALATAELFQAQVAHHYSPTTPVAELWR</sequence>
<proteinExistence type="predicted"/>
<dbReference type="InterPro" id="IPR013520">
    <property type="entry name" value="Ribonucl_H"/>
</dbReference>
<dbReference type="NCBIfam" id="NF006602">
    <property type="entry name" value="PRK09146.1"/>
    <property type="match status" value="1"/>
</dbReference>
<reference evidence="5 6" key="1">
    <citation type="submission" date="2018-07" db="EMBL/GenBank/DDBJ databases">
        <title>Marsedoiliclastica nanhaica gen. nov. sp. nov., a novel marine hydrocarbonoclastic bacterium isolated from an in-situ enriched hydrocarbon-degrading consortium in deep-sea sediment.</title>
        <authorList>
            <person name="Dong C."/>
            <person name="Ma T."/>
            <person name="Liu R."/>
            <person name="Shao Z."/>
        </authorList>
    </citation>
    <scope>NUCLEOTIDE SEQUENCE [LARGE SCALE GENOMIC DNA]</scope>
    <source>
        <strain evidence="6">soil36-7</strain>
    </source>
</reference>
<dbReference type="Pfam" id="PF00929">
    <property type="entry name" value="RNase_T"/>
    <property type="match status" value="1"/>
</dbReference>
<evidence type="ECO:0000256" key="1">
    <source>
        <dbReference type="ARBA" id="ARBA00022722"/>
    </source>
</evidence>
<evidence type="ECO:0000256" key="3">
    <source>
        <dbReference type="ARBA" id="ARBA00022839"/>
    </source>
</evidence>
<dbReference type="GO" id="GO:0005829">
    <property type="term" value="C:cytosol"/>
    <property type="evidence" value="ECO:0007669"/>
    <property type="project" value="TreeGrafter"/>
</dbReference>
<keyword evidence="1" id="KW-0540">Nuclease</keyword>
<dbReference type="PANTHER" id="PTHR30231:SF4">
    <property type="entry name" value="PROTEIN NEN2"/>
    <property type="match status" value="1"/>
</dbReference>